<organism evidence="2 3">
    <name type="scientific">Tepidamorphus gemmatus</name>
    <dbReference type="NCBI Taxonomy" id="747076"/>
    <lineage>
        <taxon>Bacteria</taxon>
        <taxon>Pseudomonadati</taxon>
        <taxon>Pseudomonadota</taxon>
        <taxon>Alphaproteobacteria</taxon>
        <taxon>Hyphomicrobiales</taxon>
        <taxon>Tepidamorphaceae</taxon>
        <taxon>Tepidamorphus</taxon>
    </lineage>
</organism>
<dbReference type="EMBL" id="SMAK01000004">
    <property type="protein sequence ID" value="TCT11294.1"/>
    <property type="molecule type" value="Genomic_DNA"/>
</dbReference>
<evidence type="ECO:0000256" key="1">
    <source>
        <dbReference type="SAM" id="Phobius"/>
    </source>
</evidence>
<protein>
    <submittedName>
        <fullName evidence="2">Uncharacterized protein</fullName>
    </submittedName>
</protein>
<dbReference type="AlphaFoldDB" id="A0A4R3MC84"/>
<reference evidence="2 3" key="1">
    <citation type="submission" date="2019-03" db="EMBL/GenBank/DDBJ databases">
        <title>Genomic Encyclopedia of Type Strains, Phase IV (KMG-IV): sequencing the most valuable type-strain genomes for metagenomic binning, comparative biology and taxonomic classification.</title>
        <authorList>
            <person name="Goeker M."/>
        </authorList>
    </citation>
    <scope>NUCLEOTIDE SEQUENCE [LARGE SCALE GENOMIC DNA]</scope>
    <source>
        <strain evidence="2 3">DSM 19345</strain>
    </source>
</reference>
<keyword evidence="1" id="KW-1133">Transmembrane helix</keyword>
<comment type="caution">
    <text evidence="2">The sequence shown here is derived from an EMBL/GenBank/DDBJ whole genome shotgun (WGS) entry which is preliminary data.</text>
</comment>
<keyword evidence="3" id="KW-1185">Reference proteome</keyword>
<sequence>MRDWFGVVLAVAGIALVAGSLTFGLGEAGGAGLARNGLIIAIASAPYLALVGAHHFSRTATGRFICLTGLTALRLFWVWAFGGLAWWNAAPDGQNGLTLILIPMMMAGLGIALLLAAGLGDWIARRHLAT</sequence>
<feature type="transmembrane region" description="Helical" evidence="1">
    <location>
        <begin position="99"/>
        <end position="124"/>
    </location>
</feature>
<proteinExistence type="predicted"/>
<feature type="transmembrane region" description="Helical" evidence="1">
    <location>
        <begin position="64"/>
        <end position="87"/>
    </location>
</feature>
<dbReference type="RefSeq" id="WP_132806064.1">
    <property type="nucleotide sequence ID" value="NZ_SMAK01000004.1"/>
</dbReference>
<feature type="transmembrane region" description="Helical" evidence="1">
    <location>
        <begin position="34"/>
        <end position="52"/>
    </location>
</feature>
<name>A0A4R3MC84_9HYPH</name>
<accession>A0A4R3MC84</accession>
<evidence type="ECO:0000313" key="3">
    <source>
        <dbReference type="Proteomes" id="UP000295678"/>
    </source>
</evidence>
<evidence type="ECO:0000313" key="2">
    <source>
        <dbReference type="EMBL" id="TCT11294.1"/>
    </source>
</evidence>
<keyword evidence="1" id="KW-0812">Transmembrane</keyword>
<dbReference type="Proteomes" id="UP000295678">
    <property type="component" value="Unassembled WGS sequence"/>
</dbReference>
<gene>
    <name evidence="2" type="ORF">EDC22_10451</name>
</gene>
<keyword evidence="1" id="KW-0472">Membrane</keyword>